<evidence type="ECO:0000256" key="1">
    <source>
        <dbReference type="SAM" id="Phobius"/>
    </source>
</evidence>
<protein>
    <submittedName>
        <fullName evidence="2">Uncharacterized protein</fullName>
    </submittedName>
</protein>
<dbReference type="AlphaFoldDB" id="A0A3M7QP28"/>
<dbReference type="EMBL" id="REGN01005624">
    <property type="protein sequence ID" value="RNA12745.1"/>
    <property type="molecule type" value="Genomic_DNA"/>
</dbReference>
<comment type="caution">
    <text evidence="2">The sequence shown here is derived from an EMBL/GenBank/DDBJ whole genome shotgun (WGS) entry which is preliminary data.</text>
</comment>
<reference evidence="2 3" key="1">
    <citation type="journal article" date="2018" name="Sci. Rep.">
        <title>Genomic signatures of local adaptation to the degree of environmental predictability in rotifers.</title>
        <authorList>
            <person name="Franch-Gras L."/>
            <person name="Hahn C."/>
            <person name="Garcia-Roger E.M."/>
            <person name="Carmona M.J."/>
            <person name="Serra M."/>
            <person name="Gomez A."/>
        </authorList>
    </citation>
    <scope>NUCLEOTIDE SEQUENCE [LARGE SCALE GENOMIC DNA]</scope>
    <source>
        <strain evidence="2">HYR1</strain>
    </source>
</reference>
<sequence>MKINLVFKVSLFYLFLILIYFREVQNRPEPKESLHNVPAITDLGIETENPMLKIEGRITIGMLRDLFSKI</sequence>
<keyword evidence="3" id="KW-1185">Reference proteome</keyword>
<keyword evidence="1" id="KW-1133">Transmembrane helix</keyword>
<accession>A0A3M7QP28</accession>
<gene>
    <name evidence="2" type="ORF">BpHYR1_032134</name>
</gene>
<feature type="transmembrane region" description="Helical" evidence="1">
    <location>
        <begin position="6"/>
        <end position="21"/>
    </location>
</feature>
<dbReference type="Proteomes" id="UP000276133">
    <property type="component" value="Unassembled WGS sequence"/>
</dbReference>
<evidence type="ECO:0000313" key="3">
    <source>
        <dbReference type="Proteomes" id="UP000276133"/>
    </source>
</evidence>
<proteinExistence type="predicted"/>
<keyword evidence="1" id="KW-0472">Membrane</keyword>
<organism evidence="2 3">
    <name type="scientific">Brachionus plicatilis</name>
    <name type="common">Marine rotifer</name>
    <name type="synonym">Brachionus muelleri</name>
    <dbReference type="NCBI Taxonomy" id="10195"/>
    <lineage>
        <taxon>Eukaryota</taxon>
        <taxon>Metazoa</taxon>
        <taxon>Spiralia</taxon>
        <taxon>Gnathifera</taxon>
        <taxon>Rotifera</taxon>
        <taxon>Eurotatoria</taxon>
        <taxon>Monogononta</taxon>
        <taxon>Pseudotrocha</taxon>
        <taxon>Ploima</taxon>
        <taxon>Brachionidae</taxon>
        <taxon>Brachionus</taxon>
    </lineage>
</organism>
<evidence type="ECO:0000313" key="2">
    <source>
        <dbReference type="EMBL" id="RNA12745.1"/>
    </source>
</evidence>
<name>A0A3M7QP28_BRAPC</name>
<keyword evidence="1" id="KW-0812">Transmembrane</keyword>